<feature type="transmembrane region" description="Helical" evidence="1">
    <location>
        <begin position="187"/>
        <end position="205"/>
    </location>
</feature>
<keyword evidence="1" id="KW-0472">Membrane</keyword>
<comment type="caution">
    <text evidence="2">The sequence shown here is derived from an EMBL/GenBank/DDBJ whole genome shotgun (WGS) entry which is preliminary data.</text>
</comment>
<dbReference type="AlphaFoldDB" id="A0AAJ6N9E5"/>
<dbReference type="Proteomes" id="UP001236239">
    <property type="component" value="Unassembled WGS sequence"/>
</dbReference>
<feature type="transmembrane region" description="Helical" evidence="1">
    <location>
        <begin position="34"/>
        <end position="55"/>
    </location>
</feature>
<keyword evidence="1" id="KW-1133">Transmembrane helix</keyword>
<name>A0AAJ6N9E5_9PAST</name>
<feature type="transmembrane region" description="Helical" evidence="1">
    <location>
        <begin position="115"/>
        <end position="140"/>
    </location>
</feature>
<organism evidence="2 3">
    <name type="scientific">Phocoenobacter skyensis</name>
    <dbReference type="NCBI Taxonomy" id="97481"/>
    <lineage>
        <taxon>Bacteria</taxon>
        <taxon>Pseudomonadati</taxon>
        <taxon>Pseudomonadota</taxon>
        <taxon>Gammaproteobacteria</taxon>
        <taxon>Pasteurellales</taxon>
        <taxon>Pasteurellaceae</taxon>
        <taxon>Phocoenobacter</taxon>
    </lineage>
</organism>
<dbReference type="EMBL" id="JASAYQ010000006">
    <property type="protein sequence ID" value="MDP8172644.1"/>
    <property type="molecule type" value="Genomic_DNA"/>
</dbReference>
<feature type="transmembrane region" description="Helical" evidence="1">
    <location>
        <begin position="236"/>
        <end position="256"/>
    </location>
</feature>
<evidence type="ECO:0000256" key="1">
    <source>
        <dbReference type="SAM" id="Phobius"/>
    </source>
</evidence>
<reference evidence="2" key="1">
    <citation type="journal article" date="2023" name="Front. Microbiol.">
        <title>Phylogeography and host specificity of Pasteurellaceae pathogenic to sea-farmed fish in the north-east Atlantic.</title>
        <authorList>
            <person name="Gulla S."/>
            <person name="Colquhoun D.J."/>
            <person name="Olsen A.B."/>
            <person name="Spilsberg B."/>
            <person name="Lagesen K."/>
            <person name="Aakesson C.P."/>
            <person name="Strom S."/>
            <person name="Manji F."/>
            <person name="Birkbeck T.H."/>
            <person name="Nilsen H.K."/>
        </authorList>
    </citation>
    <scope>NUCLEOTIDE SEQUENCE</scope>
    <source>
        <strain evidence="2">TW16_20</strain>
    </source>
</reference>
<accession>A0AAJ6N9E5</accession>
<sequence length="394" mass="46876">MNNYRYLKDLYSYKKWKNKEEKLQKYRHSFFSSYGLLIVFGITLLSAIFGTIIIYSNLLEINVISIFPNLLSNSYIFSSITISTMLLLIVIMFFFFGVAYILRDLINKKVFFIERCFYIVIYICLLLLLVITTLLFLYYLNLKINNVIVVVYLIFIFTFCICFIINEIINFFLKRSCDLKKSCIESFHIQVIIQFLIFPFYNVSHFLDISIQYYMIISLLIFLYEIYIYKVKVIDVNVYIMSTIFLFVLMMMFQIVPKLNYPDVKSKSISEVSLELLNIRETSDKSKWYLLDKNFIEKKYSYIDKNGIFHIDIERVKKLKNKFGNQKNTYNVNQGKSEDYKLNTNLYGYFAWNLGKKKVFCPSNISIEKIKDNMKGNQHPCLLIEGKYLTQSLN</sequence>
<feature type="transmembrane region" description="Helical" evidence="1">
    <location>
        <begin position="146"/>
        <end position="166"/>
    </location>
</feature>
<proteinExistence type="predicted"/>
<gene>
    <name evidence="2" type="ORF">QJU93_04665</name>
</gene>
<keyword evidence="1" id="KW-0812">Transmembrane</keyword>
<dbReference type="RefSeq" id="WP_306374121.1">
    <property type="nucleotide sequence ID" value="NZ_JASAYK010000003.1"/>
</dbReference>
<evidence type="ECO:0000313" key="3">
    <source>
        <dbReference type="Proteomes" id="UP001236239"/>
    </source>
</evidence>
<feature type="transmembrane region" description="Helical" evidence="1">
    <location>
        <begin position="75"/>
        <end position="103"/>
    </location>
</feature>
<protein>
    <submittedName>
        <fullName evidence="2">Uncharacterized protein</fullName>
    </submittedName>
</protein>
<feature type="transmembrane region" description="Helical" evidence="1">
    <location>
        <begin position="211"/>
        <end position="229"/>
    </location>
</feature>
<evidence type="ECO:0000313" key="2">
    <source>
        <dbReference type="EMBL" id="MDP8172644.1"/>
    </source>
</evidence>